<dbReference type="AlphaFoldDB" id="A0A0F9HM09"/>
<name>A0A0F9HM09_9ZZZZ</name>
<dbReference type="InterPro" id="IPR022148">
    <property type="entry name" value="CopG_antitoxin"/>
</dbReference>
<evidence type="ECO:0000313" key="1">
    <source>
        <dbReference type="EMBL" id="KKM04217.1"/>
    </source>
</evidence>
<reference evidence="1" key="1">
    <citation type="journal article" date="2015" name="Nature">
        <title>Complex archaea that bridge the gap between prokaryotes and eukaryotes.</title>
        <authorList>
            <person name="Spang A."/>
            <person name="Saw J.H."/>
            <person name="Jorgensen S.L."/>
            <person name="Zaremba-Niedzwiedzka K."/>
            <person name="Martijn J."/>
            <person name="Lind A.E."/>
            <person name="van Eijk R."/>
            <person name="Schleper C."/>
            <person name="Guy L."/>
            <person name="Ettema T.J."/>
        </authorList>
    </citation>
    <scope>NUCLEOTIDE SEQUENCE</scope>
</reference>
<gene>
    <name evidence="1" type="ORF">LCGC14_1766430</name>
</gene>
<proteinExistence type="predicted"/>
<organism evidence="1">
    <name type="scientific">marine sediment metagenome</name>
    <dbReference type="NCBI Taxonomy" id="412755"/>
    <lineage>
        <taxon>unclassified sequences</taxon>
        <taxon>metagenomes</taxon>
        <taxon>ecological metagenomes</taxon>
    </lineage>
</organism>
<sequence>MTEEIPQFASEDDEREFWATHDSIDYADTATPVILEYDYAEPLVKEKSNQNII</sequence>
<comment type="caution">
    <text evidence="1">The sequence shown here is derived from an EMBL/GenBank/DDBJ whole genome shotgun (WGS) entry which is preliminary data.</text>
</comment>
<protein>
    <submittedName>
        <fullName evidence="1">Uncharacterized protein</fullName>
    </submittedName>
</protein>
<dbReference type="Pfam" id="PF12441">
    <property type="entry name" value="CopG_antitoxin"/>
    <property type="match status" value="1"/>
</dbReference>
<accession>A0A0F9HM09</accession>
<dbReference type="EMBL" id="LAZR01016505">
    <property type="protein sequence ID" value="KKM04217.1"/>
    <property type="molecule type" value="Genomic_DNA"/>
</dbReference>